<name>A0A9X0A283_9CNID</name>
<evidence type="ECO:0000313" key="3">
    <source>
        <dbReference type="Proteomes" id="UP001163046"/>
    </source>
</evidence>
<evidence type="ECO:0000313" key="2">
    <source>
        <dbReference type="EMBL" id="KAJ7391583.1"/>
    </source>
</evidence>
<comment type="caution">
    <text evidence="2">The sequence shown here is derived from an EMBL/GenBank/DDBJ whole genome shotgun (WGS) entry which is preliminary data.</text>
</comment>
<sequence length="195" mass="22482">MKQLFCLAVLFYLILPSDGCNQRQKVKGCIREYEAELSMMPEDSSHCARLKKVVGCFWRSKSDCKGEVINRWRGWVLMVATLERFLDICPIDDQLLQKLYSHLPVNSKPRKIYENHLKTAIISDKDKDCAKKIHLSCNKEFVHREVMTKSHMICDDGEKWLKCYRGSGCNQESVIVRYASYVGEMASTLKTDCSG</sequence>
<dbReference type="Proteomes" id="UP001163046">
    <property type="component" value="Unassembled WGS sequence"/>
</dbReference>
<dbReference type="OrthoDB" id="5972453at2759"/>
<feature type="signal peptide" evidence="1">
    <location>
        <begin position="1"/>
        <end position="19"/>
    </location>
</feature>
<protein>
    <submittedName>
        <fullName evidence="2">Uncharacterized protein</fullName>
    </submittedName>
</protein>
<organism evidence="2 3">
    <name type="scientific">Desmophyllum pertusum</name>
    <dbReference type="NCBI Taxonomy" id="174260"/>
    <lineage>
        <taxon>Eukaryota</taxon>
        <taxon>Metazoa</taxon>
        <taxon>Cnidaria</taxon>
        <taxon>Anthozoa</taxon>
        <taxon>Hexacorallia</taxon>
        <taxon>Scleractinia</taxon>
        <taxon>Caryophylliina</taxon>
        <taxon>Caryophylliidae</taxon>
        <taxon>Desmophyllum</taxon>
    </lineage>
</organism>
<reference evidence="2" key="1">
    <citation type="submission" date="2023-01" db="EMBL/GenBank/DDBJ databases">
        <title>Genome assembly of the deep-sea coral Lophelia pertusa.</title>
        <authorList>
            <person name="Herrera S."/>
            <person name="Cordes E."/>
        </authorList>
    </citation>
    <scope>NUCLEOTIDE SEQUENCE</scope>
    <source>
        <strain evidence="2">USNM1676648</strain>
        <tissue evidence="2">Polyp</tissue>
    </source>
</reference>
<accession>A0A9X0A283</accession>
<keyword evidence="3" id="KW-1185">Reference proteome</keyword>
<dbReference type="AlphaFoldDB" id="A0A9X0A283"/>
<evidence type="ECO:0000256" key="1">
    <source>
        <dbReference type="SAM" id="SignalP"/>
    </source>
</evidence>
<keyword evidence="1" id="KW-0732">Signal</keyword>
<dbReference type="EMBL" id="MU825405">
    <property type="protein sequence ID" value="KAJ7391583.1"/>
    <property type="molecule type" value="Genomic_DNA"/>
</dbReference>
<feature type="chain" id="PRO_5040797623" evidence="1">
    <location>
        <begin position="20"/>
        <end position="195"/>
    </location>
</feature>
<proteinExistence type="predicted"/>
<gene>
    <name evidence="2" type="ORF">OS493_017279</name>
</gene>